<dbReference type="Pfam" id="PF02598">
    <property type="entry name" value="Methyltrn_RNA_3"/>
    <property type="match status" value="1"/>
</dbReference>
<dbReference type="InterPro" id="IPR003750">
    <property type="entry name" value="Put_MeTrfase-C9orf114-like"/>
</dbReference>
<feature type="compositionally biased region" description="Polar residues" evidence="2">
    <location>
        <begin position="114"/>
        <end position="127"/>
    </location>
</feature>
<reference evidence="4 5" key="1">
    <citation type="journal article" date="2012" name="Genome Biol.">
        <title>Genome and low-iron response of an oceanic diatom adapted to chronic iron limitation.</title>
        <authorList>
            <person name="Lommer M."/>
            <person name="Specht M."/>
            <person name="Roy A.S."/>
            <person name="Kraemer L."/>
            <person name="Andreson R."/>
            <person name="Gutowska M.A."/>
            <person name="Wolf J."/>
            <person name="Bergner S.V."/>
            <person name="Schilhabel M.B."/>
            <person name="Klostermeier U.C."/>
            <person name="Beiko R.G."/>
            <person name="Rosenstiel P."/>
            <person name="Hippler M."/>
            <person name="Laroche J."/>
        </authorList>
    </citation>
    <scope>NUCLEOTIDE SEQUENCE [LARGE SCALE GENOMIC DNA]</scope>
    <source>
        <strain evidence="4 5">CCMP1005</strain>
    </source>
</reference>
<feature type="region of interest" description="Disordered" evidence="2">
    <location>
        <begin position="61"/>
        <end position="146"/>
    </location>
</feature>
<feature type="region of interest" description="Disordered" evidence="2">
    <location>
        <begin position="499"/>
        <end position="532"/>
    </location>
</feature>
<feature type="compositionally biased region" description="Basic and acidic residues" evidence="2">
    <location>
        <begin position="210"/>
        <end position="242"/>
    </location>
</feature>
<comment type="similarity">
    <text evidence="1">Belongs to the class IV-like SAM-binding methyltransferase superfamily.</text>
</comment>
<dbReference type="InterPro" id="IPR012340">
    <property type="entry name" value="NA-bd_OB-fold"/>
</dbReference>
<dbReference type="OMA" id="NNAWEEL"/>
<sequence>SRAQQLNALDELNLGQLTAVAAVAAVAAVMFPPGVSTEGLLLYLWPAVAVAGSRPSRAPAKLARVRTRVPTRSDSTAQATQTRTADGHFVCNPAPRKMNAKRKRGDGNRRGPRNSKSTFRSSNNGTQHRFGRVMSNPPKMASRRKNHPTVSIAIPGSVVSNAQTRELQTQLAGQIARAAAVFRVDEVVVYDDGLGSTLKTMSNYRRGNQRRRDGEGGDDEGKNTIAKRKEDPRQGVDTEKPAHLQASTDPHTFLARILQYCELHPDLQFCGLLPPLDAPHHLRRGDVATYREGIVVDNEDANDSTSLVDCGVPNRLVKIDRKVPPGVRCTVRLEPKAYETGKKGHMKGEVVSPTCPRDEEGVYWGYTTRMASTIDAIFAECPYGSYDMKVGTSERGDVSIDDPKFCLRKRRENDGKPARRPPSAESEGFDHLLIVFGGVAGIEESVDAHESMHLSGRDSRKLFDVWVNVCPYQGSRTIRSEEAVFITLARLSPYIARNATQSGSASSIKPSKTEDAIFSDEVSEESSDEDDS</sequence>
<protein>
    <recommendedName>
        <fullName evidence="6">RNA methyltransferase</fullName>
    </recommendedName>
</protein>
<evidence type="ECO:0000256" key="1">
    <source>
        <dbReference type="ARBA" id="ARBA00009841"/>
    </source>
</evidence>
<dbReference type="CDD" id="cd18086">
    <property type="entry name" value="HsC9orf114-like"/>
    <property type="match status" value="1"/>
</dbReference>
<keyword evidence="3" id="KW-0812">Transmembrane</keyword>
<proteinExistence type="inferred from homology"/>
<gene>
    <name evidence="4" type="ORF">THAOC_31275</name>
</gene>
<evidence type="ECO:0000256" key="2">
    <source>
        <dbReference type="SAM" id="MobiDB-lite"/>
    </source>
</evidence>
<dbReference type="OrthoDB" id="361029at2759"/>
<keyword evidence="3" id="KW-0472">Membrane</keyword>
<dbReference type="SUPFAM" id="SSF75217">
    <property type="entry name" value="alpha/beta knot"/>
    <property type="match status" value="1"/>
</dbReference>
<dbReference type="AlphaFoldDB" id="K0R8I0"/>
<dbReference type="eggNOG" id="KOG3925">
    <property type="taxonomic scope" value="Eukaryota"/>
</dbReference>
<evidence type="ECO:0000313" key="5">
    <source>
        <dbReference type="Proteomes" id="UP000266841"/>
    </source>
</evidence>
<dbReference type="PANTHER" id="PTHR12150">
    <property type="entry name" value="CLASS IV SAM-BINDING METHYLTRANSFERASE-RELATED"/>
    <property type="match status" value="1"/>
</dbReference>
<name>K0R8I0_THAOC</name>
<feature type="region of interest" description="Disordered" evidence="2">
    <location>
        <begin position="198"/>
        <end position="247"/>
    </location>
</feature>
<dbReference type="InterPro" id="IPR029028">
    <property type="entry name" value="Alpha/beta_knot_MTases"/>
</dbReference>
<feature type="transmembrane region" description="Helical" evidence="3">
    <location>
        <begin position="12"/>
        <end position="31"/>
    </location>
</feature>
<accession>K0R8I0</accession>
<dbReference type="Proteomes" id="UP000266841">
    <property type="component" value="Unassembled WGS sequence"/>
</dbReference>
<keyword evidence="3" id="KW-1133">Transmembrane helix</keyword>
<dbReference type="PANTHER" id="PTHR12150:SF13">
    <property type="entry name" value="METHYLTRANSFERASE C9ORF114-RELATED"/>
    <property type="match status" value="1"/>
</dbReference>
<dbReference type="Gene3D" id="2.40.50.140">
    <property type="entry name" value="Nucleic acid-binding proteins"/>
    <property type="match status" value="1"/>
</dbReference>
<evidence type="ECO:0000313" key="4">
    <source>
        <dbReference type="EMBL" id="EJK49808.1"/>
    </source>
</evidence>
<feature type="compositionally biased region" description="Polar residues" evidence="2">
    <location>
        <begin position="70"/>
        <end position="84"/>
    </location>
</feature>
<dbReference type="InterPro" id="IPR029026">
    <property type="entry name" value="tRNA_m1G_MTases_N"/>
</dbReference>
<evidence type="ECO:0000256" key="3">
    <source>
        <dbReference type="SAM" id="Phobius"/>
    </source>
</evidence>
<dbReference type="EMBL" id="AGNL01044415">
    <property type="protein sequence ID" value="EJK49808.1"/>
    <property type="molecule type" value="Genomic_DNA"/>
</dbReference>
<comment type="caution">
    <text evidence="4">The sequence shown here is derived from an EMBL/GenBank/DDBJ whole genome shotgun (WGS) entry which is preliminary data.</text>
</comment>
<feature type="compositionally biased region" description="Acidic residues" evidence="2">
    <location>
        <begin position="517"/>
        <end position="532"/>
    </location>
</feature>
<dbReference type="Gene3D" id="3.40.1280.10">
    <property type="match status" value="1"/>
</dbReference>
<feature type="non-terminal residue" evidence="4">
    <location>
        <position position="1"/>
    </location>
</feature>
<dbReference type="SUPFAM" id="SSF50249">
    <property type="entry name" value="Nucleic acid-binding proteins"/>
    <property type="match status" value="1"/>
</dbReference>
<keyword evidence="5" id="KW-1185">Reference proteome</keyword>
<feature type="compositionally biased region" description="Polar residues" evidence="2">
    <location>
        <begin position="499"/>
        <end position="510"/>
    </location>
</feature>
<organism evidence="4 5">
    <name type="scientific">Thalassiosira oceanica</name>
    <name type="common">Marine diatom</name>
    <dbReference type="NCBI Taxonomy" id="159749"/>
    <lineage>
        <taxon>Eukaryota</taxon>
        <taxon>Sar</taxon>
        <taxon>Stramenopiles</taxon>
        <taxon>Ochrophyta</taxon>
        <taxon>Bacillariophyta</taxon>
        <taxon>Coscinodiscophyceae</taxon>
        <taxon>Thalassiosirophycidae</taxon>
        <taxon>Thalassiosirales</taxon>
        <taxon>Thalassiosiraceae</taxon>
        <taxon>Thalassiosira</taxon>
    </lineage>
</organism>
<evidence type="ECO:0008006" key="6">
    <source>
        <dbReference type="Google" id="ProtNLM"/>
    </source>
</evidence>